<organism evidence="1">
    <name type="scientific">marine sediment metagenome</name>
    <dbReference type="NCBI Taxonomy" id="412755"/>
    <lineage>
        <taxon>unclassified sequences</taxon>
        <taxon>metagenomes</taxon>
        <taxon>ecological metagenomes</taxon>
    </lineage>
</organism>
<reference evidence="1" key="1">
    <citation type="journal article" date="2015" name="Nature">
        <title>Complex archaea that bridge the gap between prokaryotes and eukaryotes.</title>
        <authorList>
            <person name="Spang A."/>
            <person name="Saw J.H."/>
            <person name="Jorgensen S.L."/>
            <person name="Zaremba-Niedzwiedzka K."/>
            <person name="Martijn J."/>
            <person name="Lind A.E."/>
            <person name="van Eijk R."/>
            <person name="Schleper C."/>
            <person name="Guy L."/>
            <person name="Ettema T.J."/>
        </authorList>
    </citation>
    <scope>NUCLEOTIDE SEQUENCE</scope>
</reference>
<sequence length="126" mass="14586">YVRPEFKEMHTGKSSKNRRNIVEEIGDKLSTPARFEKAVQHLRDSNVLVGEPKDIGVLMRELNKDFEEHVDEIKGLLYANFRKDILRVANRGFAEWYKKKLQDDADYDEAIDAHINGPVTKENNDG</sequence>
<dbReference type="EMBL" id="LAZR01058309">
    <property type="protein sequence ID" value="KKK70167.1"/>
    <property type="molecule type" value="Genomic_DNA"/>
</dbReference>
<proteinExistence type="predicted"/>
<accession>A0A0F8XM64</accession>
<protein>
    <submittedName>
        <fullName evidence="1">Uncharacterized protein</fullName>
    </submittedName>
</protein>
<comment type="caution">
    <text evidence="1">The sequence shown here is derived from an EMBL/GenBank/DDBJ whole genome shotgun (WGS) entry which is preliminary data.</text>
</comment>
<gene>
    <name evidence="1" type="ORF">LCGC14_2926750</name>
</gene>
<dbReference type="AlphaFoldDB" id="A0A0F8XM64"/>
<evidence type="ECO:0000313" key="1">
    <source>
        <dbReference type="EMBL" id="KKK70167.1"/>
    </source>
</evidence>
<name>A0A0F8XM64_9ZZZZ</name>
<feature type="non-terminal residue" evidence="1">
    <location>
        <position position="1"/>
    </location>
</feature>